<reference evidence="1 2" key="1">
    <citation type="journal article" date="2018" name="Front. Plant Sci.">
        <title>Red Clover (Trifolium pratense) and Zigzag Clover (T. medium) - A Picture of Genomic Similarities and Differences.</title>
        <authorList>
            <person name="Dluhosova J."/>
            <person name="Istvanek J."/>
            <person name="Nedelnik J."/>
            <person name="Repkova J."/>
        </authorList>
    </citation>
    <scope>NUCLEOTIDE SEQUENCE [LARGE SCALE GENOMIC DNA]</scope>
    <source>
        <strain evidence="2">cv. 10/8</strain>
        <tissue evidence="1">Leaf</tissue>
    </source>
</reference>
<name>A0A392SDK5_9FABA</name>
<sequence length="21" mass="2441">MEKLIAKDTVIVQDVSILRLR</sequence>
<keyword evidence="2" id="KW-1185">Reference proteome</keyword>
<proteinExistence type="predicted"/>
<evidence type="ECO:0000313" key="1">
    <source>
        <dbReference type="EMBL" id="MCI45926.1"/>
    </source>
</evidence>
<feature type="non-terminal residue" evidence="1">
    <location>
        <position position="21"/>
    </location>
</feature>
<accession>A0A392SDK5</accession>
<dbReference type="AlphaFoldDB" id="A0A392SDK5"/>
<protein>
    <submittedName>
        <fullName evidence="1">Uncharacterized protein</fullName>
    </submittedName>
</protein>
<dbReference type="EMBL" id="LXQA010350541">
    <property type="protein sequence ID" value="MCI45926.1"/>
    <property type="molecule type" value="Genomic_DNA"/>
</dbReference>
<dbReference type="Proteomes" id="UP000265520">
    <property type="component" value="Unassembled WGS sequence"/>
</dbReference>
<comment type="caution">
    <text evidence="1">The sequence shown here is derived from an EMBL/GenBank/DDBJ whole genome shotgun (WGS) entry which is preliminary data.</text>
</comment>
<organism evidence="1 2">
    <name type="scientific">Trifolium medium</name>
    <dbReference type="NCBI Taxonomy" id="97028"/>
    <lineage>
        <taxon>Eukaryota</taxon>
        <taxon>Viridiplantae</taxon>
        <taxon>Streptophyta</taxon>
        <taxon>Embryophyta</taxon>
        <taxon>Tracheophyta</taxon>
        <taxon>Spermatophyta</taxon>
        <taxon>Magnoliopsida</taxon>
        <taxon>eudicotyledons</taxon>
        <taxon>Gunneridae</taxon>
        <taxon>Pentapetalae</taxon>
        <taxon>rosids</taxon>
        <taxon>fabids</taxon>
        <taxon>Fabales</taxon>
        <taxon>Fabaceae</taxon>
        <taxon>Papilionoideae</taxon>
        <taxon>50 kb inversion clade</taxon>
        <taxon>NPAAA clade</taxon>
        <taxon>Hologalegina</taxon>
        <taxon>IRL clade</taxon>
        <taxon>Trifolieae</taxon>
        <taxon>Trifolium</taxon>
    </lineage>
</organism>
<evidence type="ECO:0000313" key="2">
    <source>
        <dbReference type="Proteomes" id="UP000265520"/>
    </source>
</evidence>